<name>A0A0N4VEH7_ENTVE</name>
<dbReference type="Pfam" id="PF04870">
    <property type="entry name" value="Moulting_cycle"/>
    <property type="match status" value="1"/>
</dbReference>
<sequence>MPEILRAKFERYRNMKGKDSLDTPYLVRNALKLGMAIAGQNISDYDKKTIKFASPRFFSIVPDDSDNNINLLSPSLFSLHDEGREEEKNFSIPHLLKNSKLLQKQDHQELIDLIAEATGITDAVEDAENLKKSENMKGIDGQPMYFTKENATEIYGDDGRRRIETFERLHKSLNAQQIKEMNATGYSIMNKKQLYLLYGKDSPYASESTLKKLASIKSLEELQRHIEHDISVFSKHENLKLQ</sequence>
<dbReference type="OrthoDB" id="5917548at2759"/>
<evidence type="ECO:0000313" key="1">
    <source>
        <dbReference type="EMBL" id="VDD93777.1"/>
    </source>
</evidence>
<dbReference type="PANTHER" id="PTHR21523">
    <property type="match status" value="1"/>
</dbReference>
<dbReference type="Proteomes" id="UP000274131">
    <property type="component" value="Unassembled WGS sequence"/>
</dbReference>
<gene>
    <name evidence="1" type="ORF">EVEC_LOCUS8528</name>
</gene>
<evidence type="ECO:0000313" key="3">
    <source>
        <dbReference type="WBParaSite" id="EVEC_0000908701-mRNA-1"/>
    </source>
</evidence>
<dbReference type="WBParaSite" id="EVEC_0000908701-mRNA-1">
    <property type="protein sequence ID" value="EVEC_0000908701-mRNA-1"/>
    <property type="gene ID" value="EVEC_0000908701"/>
</dbReference>
<dbReference type="AlphaFoldDB" id="A0A0N4VEH7"/>
<dbReference type="EMBL" id="UXUI01009466">
    <property type="protein sequence ID" value="VDD93777.1"/>
    <property type="molecule type" value="Genomic_DNA"/>
</dbReference>
<protein>
    <submittedName>
        <fullName evidence="3">DdrB-ParB domain-containing protein</fullName>
    </submittedName>
</protein>
<dbReference type="STRING" id="51028.A0A0N4VEH7"/>
<accession>A0A0N4VEH7</accession>
<dbReference type="PANTHER" id="PTHR21523:SF37">
    <property type="entry name" value="MLT-TEN (MLT-10) RELATED"/>
    <property type="match status" value="1"/>
</dbReference>
<organism evidence="3">
    <name type="scientific">Enterobius vermicularis</name>
    <name type="common">Human pinworm</name>
    <dbReference type="NCBI Taxonomy" id="51028"/>
    <lineage>
        <taxon>Eukaryota</taxon>
        <taxon>Metazoa</taxon>
        <taxon>Ecdysozoa</taxon>
        <taxon>Nematoda</taxon>
        <taxon>Chromadorea</taxon>
        <taxon>Rhabditida</taxon>
        <taxon>Spirurina</taxon>
        <taxon>Oxyuridomorpha</taxon>
        <taxon>Oxyuroidea</taxon>
        <taxon>Oxyuridae</taxon>
        <taxon>Enterobius</taxon>
    </lineage>
</organism>
<reference evidence="1 2" key="2">
    <citation type="submission" date="2018-10" db="EMBL/GenBank/DDBJ databases">
        <authorList>
            <consortium name="Pathogen Informatics"/>
        </authorList>
    </citation>
    <scope>NUCLEOTIDE SEQUENCE [LARGE SCALE GENOMIC DNA]</scope>
</reference>
<proteinExistence type="predicted"/>
<dbReference type="InterPro" id="IPR006954">
    <property type="entry name" value="Mlt-10-like"/>
</dbReference>
<keyword evidence="2" id="KW-1185">Reference proteome</keyword>
<evidence type="ECO:0000313" key="2">
    <source>
        <dbReference type="Proteomes" id="UP000274131"/>
    </source>
</evidence>
<reference evidence="3" key="1">
    <citation type="submission" date="2017-02" db="UniProtKB">
        <authorList>
            <consortium name="WormBaseParasite"/>
        </authorList>
    </citation>
    <scope>IDENTIFICATION</scope>
</reference>